<dbReference type="InterPro" id="IPR001579">
    <property type="entry name" value="Glyco_hydro_18_chit_AS"/>
</dbReference>
<evidence type="ECO:0000313" key="4">
    <source>
        <dbReference type="EMBL" id="CAB4597881.1"/>
    </source>
</evidence>
<keyword evidence="1" id="KW-0378">Hydrolase</keyword>
<dbReference type="InterPro" id="IPR011583">
    <property type="entry name" value="Chitinase_II/V-like_cat"/>
</dbReference>
<dbReference type="PANTHER" id="PTHR46066:SF2">
    <property type="entry name" value="CHITINASE DOMAIN-CONTAINING PROTEIN 1"/>
    <property type="match status" value="1"/>
</dbReference>
<sequence length="583" mass="63643">MKHKSKLAQAATAVALTITLVGAILPTSVANADEERLPRKILTGWMPYYSVKNSMVSILANKDLMSEVSPFWYSLTSATAIKDQYASAKLTIPMKTQLDVLRANGLKIIPAITDGSKKLVLAGLLAKPSTRSQVVNTITKLVLSNNYDGIDLDLEGFAFSDGTASWAKTSPNWVLFIKELSEILHANGKILSMTTPVVFDPVTKRKGSYWVYNWPETAPYIDRLRIMTYDYAIAKPGPIGPLEWTEATVAYAATLMPPSKIWLGVPGYGRDWITKVTGKCPASYATLIKTTAKAAVVPANKGVELANTYGATPIYSEKEGEITFTYQKTYTEGSASCTATRVVWYQNSRAYLARMELVAKYKLGGLTQWTLGQEDAESMPALREYAKSISPDVIIASLASDKIESSYADKSKISALFTLSDKRPAAGLPISIEARGEDEIEWKKIGEGTTSVTGVAEWDLILGRNMRLRALSPGSWERLSATSNEMAVSVKPLLEINAPTFAKAGVEFAISVKSVPSEGSFNLEELVKGKWVQIDQVTLAAPAESVLFNATSTVRGFHKYRITTAPSARLLGKVSEEFTILIR</sequence>
<protein>
    <submittedName>
        <fullName evidence="4">Unannotated protein</fullName>
    </submittedName>
</protein>
<dbReference type="SMART" id="SM00636">
    <property type="entry name" value="Glyco_18"/>
    <property type="match status" value="1"/>
</dbReference>
<dbReference type="InterPro" id="IPR029070">
    <property type="entry name" value="Chitinase_insertion_sf"/>
</dbReference>
<dbReference type="GO" id="GO:0005975">
    <property type="term" value="P:carbohydrate metabolic process"/>
    <property type="evidence" value="ECO:0007669"/>
    <property type="project" value="InterPro"/>
</dbReference>
<dbReference type="GO" id="GO:0008061">
    <property type="term" value="F:chitin binding"/>
    <property type="evidence" value="ECO:0007669"/>
    <property type="project" value="InterPro"/>
</dbReference>
<accession>A0A6J6G9M1</accession>
<dbReference type="Gene3D" id="3.20.20.80">
    <property type="entry name" value="Glycosidases"/>
    <property type="match status" value="1"/>
</dbReference>
<dbReference type="GO" id="GO:0004553">
    <property type="term" value="F:hydrolase activity, hydrolyzing O-glycosyl compounds"/>
    <property type="evidence" value="ECO:0007669"/>
    <property type="project" value="InterPro"/>
</dbReference>
<evidence type="ECO:0000256" key="2">
    <source>
        <dbReference type="ARBA" id="ARBA00023295"/>
    </source>
</evidence>
<dbReference type="AlphaFoldDB" id="A0A6J6G9M1"/>
<evidence type="ECO:0000259" key="3">
    <source>
        <dbReference type="PROSITE" id="PS51910"/>
    </source>
</evidence>
<organism evidence="4">
    <name type="scientific">freshwater metagenome</name>
    <dbReference type="NCBI Taxonomy" id="449393"/>
    <lineage>
        <taxon>unclassified sequences</taxon>
        <taxon>metagenomes</taxon>
        <taxon>ecological metagenomes</taxon>
    </lineage>
</organism>
<dbReference type="SUPFAM" id="SSF51445">
    <property type="entry name" value="(Trans)glycosidases"/>
    <property type="match status" value="1"/>
</dbReference>
<dbReference type="InterPro" id="IPR017853">
    <property type="entry name" value="GH"/>
</dbReference>
<evidence type="ECO:0000256" key="1">
    <source>
        <dbReference type="ARBA" id="ARBA00022801"/>
    </source>
</evidence>
<dbReference type="EMBL" id="CAEZUJ010000016">
    <property type="protein sequence ID" value="CAB4597881.1"/>
    <property type="molecule type" value="Genomic_DNA"/>
</dbReference>
<reference evidence="4" key="1">
    <citation type="submission" date="2020-05" db="EMBL/GenBank/DDBJ databases">
        <authorList>
            <person name="Chiriac C."/>
            <person name="Salcher M."/>
            <person name="Ghai R."/>
            <person name="Kavagutti S V."/>
        </authorList>
    </citation>
    <scope>NUCLEOTIDE SEQUENCE</scope>
</reference>
<dbReference type="Pfam" id="PF00704">
    <property type="entry name" value="Glyco_hydro_18"/>
    <property type="match status" value="1"/>
</dbReference>
<feature type="domain" description="GH18" evidence="3">
    <location>
        <begin position="39"/>
        <end position="392"/>
    </location>
</feature>
<dbReference type="PROSITE" id="PS51910">
    <property type="entry name" value="GH18_2"/>
    <property type="match status" value="1"/>
</dbReference>
<proteinExistence type="predicted"/>
<name>A0A6J6G9M1_9ZZZZ</name>
<dbReference type="Gene3D" id="3.10.50.10">
    <property type="match status" value="1"/>
</dbReference>
<dbReference type="PROSITE" id="PS01095">
    <property type="entry name" value="GH18_1"/>
    <property type="match status" value="1"/>
</dbReference>
<dbReference type="InterPro" id="IPR001223">
    <property type="entry name" value="Glyco_hydro18_cat"/>
</dbReference>
<keyword evidence="2" id="KW-0326">Glycosidase</keyword>
<gene>
    <name evidence="4" type="ORF">UFOPK1811_00593</name>
</gene>
<dbReference type="PANTHER" id="PTHR46066">
    <property type="entry name" value="CHITINASE DOMAIN-CONTAINING PROTEIN 1 FAMILY MEMBER"/>
    <property type="match status" value="1"/>
</dbReference>